<dbReference type="PANTHER" id="PTHR45947:SF3">
    <property type="entry name" value="SULFOQUINOVOSYL TRANSFERASE SQD2"/>
    <property type="match status" value="1"/>
</dbReference>
<feature type="domain" description="Glycosyl transferase family 1" evidence="1">
    <location>
        <begin position="102"/>
        <end position="273"/>
    </location>
</feature>
<dbReference type="PANTHER" id="PTHR45947">
    <property type="entry name" value="SULFOQUINOVOSYL TRANSFERASE SQD2"/>
    <property type="match status" value="1"/>
</dbReference>
<reference evidence="2" key="2">
    <citation type="journal article" date="2014" name="ISME J.">
        <title>Microbial stratification in low pH oxic and suboxic macroscopic growths along an acid mine drainage.</title>
        <authorList>
            <person name="Mendez-Garcia C."/>
            <person name="Mesa V."/>
            <person name="Sprenger R.R."/>
            <person name="Richter M."/>
            <person name="Diez M.S."/>
            <person name="Solano J."/>
            <person name="Bargiela R."/>
            <person name="Golyshina O.V."/>
            <person name="Manteca A."/>
            <person name="Ramos J.L."/>
            <person name="Gallego J.R."/>
            <person name="Llorente I."/>
            <person name="Martins Dos Santos V.A."/>
            <person name="Jensen O.N."/>
            <person name="Pelaez A.I."/>
            <person name="Sanchez J."/>
            <person name="Ferrer M."/>
        </authorList>
    </citation>
    <scope>NUCLEOTIDE SEQUENCE</scope>
</reference>
<protein>
    <submittedName>
        <fullName evidence="2">Glycosyl transferase, group 1 family protein</fullName>
    </submittedName>
</protein>
<dbReference type="InterPro" id="IPR001296">
    <property type="entry name" value="Glyco_trans_1"/>
</dbReference>
<evidence type="ECO:0000313" key="2">
    <source>
        <dbReference type="EMBL" id="EQD41596.1"/>
    </source>
</evidence>
<organism evidence="2">
    <name type="scientific">mine drainage metagenome</name>
    <dbReference type="NCBI Taxonomy" id="410659"/>
    <lineage>
        <taxon>unclassified sequences</taxon>
        <taxon>metagenomes</taxon>
        <taxon>ecological metagenomes</taxon>
    </lineage>
</organism>
<accession>T0Z0Z5</accession>
<dbReference type="GO" id="GO:0016758">
    <property type="term" value="F:hexosyltransferase activity"/>
    <property type="evidence" value="ECO:0007669"/>
    <property type="project" value="TreeGrafter"/>
</dbReference>
<dbReference type="CDD" id="cd03801">
    <property type="entry name" value="GT4_PimA-like"/>
    <property type="match status" value="1"/>
</dbReference>
<sequence length="305" mass="33607">MERSSILAPVDLGHPTSYQAIAHHPRQEGGGPVLGQHPFQLAHGRPLARHYTAVLEKADLFLSFSKMADWALVREGVSGDRRFQVYCGLDVNRHRPPRGEEREASRRELGADEGTVVVTFVGRLFHGKGIFTLLEAWPEVDPRVRLHLVGSGPERSRAETRARQLGIERRVRFLGPIPHGQLQERALWGSDLFVMPSLSNPQWREQLPQTVVEAMAAGLPVIASASGSIPETVKDGETGVLLPPDLPSVWADAINALAADPERRSRLGAAGRRAVEQTHDADRNARDLGKVLWRKVLGQDPPVPI</sequence>
<dbReference type="Gene3D" id="3.40.50.2000">
    <property type="entry name" value="Glycogen Phosphorylase B"/>
    <property type="match status" value="2"/>
</dbReference>
<dbReference type="AlphaFoldDB" id="T0Z0Z5"/>
<comment type="caution">
    <text evidence="2">The sequence shown here is derived from an EMBL/GenBank/DDBJ whole genome shotgun (WGS) entry which is preliminary data.</text>
</comment>
<gene>
    <name evidence="2" type="ORF">B1B_14468</name>
</gene>
<dbReference type="InterPro" id="IPR050194">
    <property type="entry name" value="Glycosyltransferase_grp1"/>
</dbReference>
<dbReference type="EMBL" id="AUZY01009587">
    <property type="protein sequence ID" value="EQD41596.1"/>
    <property type="molecule type" value="Genomic_DNA"/>
</dbReference>
<proteinExistence type="predicted"/>
<dbReference type="Pfam" id="PF00534">
    <property type="entry name" value="Glycos_transf_1"/>
    <property type="match status" value="1"/>
</dbReference>
<reference evidence="2" key="1">
    <citation type="submission" date="2013-08" db="EMBL/GenBank/DDBJ databases">
        <authorList>
            <person name="Mendez C."/>
            <person name="Richter M."/>
            <person name="Ferrer M."/>
            <person name="Sanchez J."/>
        </authorList>
    </citation>
    <scope>NUCLEOTIDE SEQUENCE</scope>
</reference>
<evidence type="ECO:0000259" key="1">
    <source>
        <dbReference type="Pfam" id="PF00534"/>
    </source>
</evidence>
<dbReference type="SUPFAM" id="SSF53756">
    <property type="entry name" value="UDP-Glycosyltransferase/glycogen phosphorylase"/>
    <property type="match status" value="1"/>
</dbReference>
<name>T0Z0Z5_9ZZZZ</name>
<keyword evidence="2" id="KW-0808">Transferase</keyword>